<feature type="domain" description="Carbohydrate kinase PfkB" evidence="4">
    <location>
        <begin position="2"/>
        <end position="299"/>
    </location>
</feature>
<dbReference type="PANTHER" id="PTHR43320">
    <property type="entry name" value="SUGAR KINASE"/>
    <property type="match status" value="1"/>
</dbReference>
<evidence type="ECO:0000313" key="6">
    <source>
        <dbReference type="Proteomes" id="UP000199387"/>
    </source>
</evidence>
<dbReference type="OrthoDB" id="9813569at2"/>
<evidence type="ECO:0000256" key="2">
    <source>
        <dbReference type="ARBA" id="ARBA00022679"/>
    </source>
</evidence>
<dbReference type="InterPro" id="IPR029056">
    <property type="entry name" value="Ribokinase-like"/>
</dbReference>
<reference evidence="5 6" key="1">
    <citation type="submission" date="2016-10" db="EMBL/GenBank/DDBJ databases">
        <authorList>
            <person name="de Groot N.N."/>
        </authorList>
    </citation>
    <scope>NUCLEOTIDE SEQUENCE [LARGE SCALE GENOMIC DNA]</scope>
    <source>
        <strain evidence="5 6">DSM 45514</strain>
    </source>
</reference>
<name>A0A1G6NVD3_9BACL</name>
<dbReference type="EMBL" id="FMZA01000014">
    <property type="protein sequence ID" value="SDC71611.1"/>
    <property type="molecule type" value="Genomic_DNA"/>
</dbReference>
<gene>
    <name evidence="5" type="ORF">SAMN04488112_11450</name>
</gene>
<dbReference type="Proteomes" id="UP000199387">
    <property type="component" value="Unassembled WGS sequence"/>
</dbReference>
<dbReference type="InterPro" id="IPR052700">
    <property type="entry name" value="Carb_kinase_PfkB-like"/>
</dbReference>
<accession>A0A1G6NVD3</accession>
<keyword evidence="6" id="KW-1185">Reference proteome</keyword>
<dbReference type="PANTHER" id="PTHR43320:SF2">
    <property type="entry name" value="2-DEHYDRO-3-DEOXYGLUCONOKINASE_2-DEHYDRO-3-DEOXYGALACTONOKINASE"/>
    <property type="match status" value="1"/>
</dbReference>
<proteinExistence type="inferred from homology"/>
<organism evidence="5 6">
    <name type="scientific">Melghirimyces thermohalophilus</name>
    <dbReference type="NCBI Taxonomy" id="1236220"/>
    <lineage>
        <taxon>Bacteria</taxon>
        <taxon>Bacillati</taxon>
        <taxon>Bacillota</taxon>
        <taxon>Bacilli</taxon>
        <taxon>Bacillales</taxon>
        <taxon>Thermoactinomycetaceae</taxon>
        <taxon>Melghirimyces</taxon>
    </lineage>
</organism>
<dbReference type="Gene3D" id="3.40.1190.20">
    <property type="match status" value="1"/>
</dbReference>
<evidence type="ECO:0000256" key="1">
    <source>
        <dbReference type="ARBA" id="ARBA00010688"/>
    </source>
</evidence>
<dbReference type="PROSITE" id="PS00584">
    <property type="entry name" value="PFKB_KINASES_2"/>
    <property type="match status" value="1"/>
</dbReference>
<keyword evidence="3 5" id="KW-0418">Kinase</keyword>
<dbReference type="STRING" id="1236220.SAMN04488112_11450"/>
<evidence type="ECO:0000256" key="3">
    <source>
        <dbReference type="ARBA" id="ARBA00022777"/>
    </source>
</evidence>
<dbReference type="AlphaFoldDB" id="A0A1G6NVD3"/>
<protein>
    <submittedName>
        <fullName evidence="5">2-dehydro-3-deoxygluconokinase</fullName>
    </submittedName>
</protein>
<sequence>MLDILTIGDGMITMNPKTKGPLRFVHEFERKIGGAELNTLIGCARLGLRTGWISRLGNDEFGRHLFNTVRGEGVDMTHVQLVDEYPTSVNFKEILETGAGRTFYYRQDSPTSTLTPESLAPEMFEQTRLFHITGVFPAIAPNNIDIIRQGIRLAKEAGTLISLDPNIRLKLWSAERAREVLTSFLPDVDLLLTGKEEAALLTGEEEEQAMIRAFQGYGIETIAIKKGANGSLGVDGNEQLEMPPADPGKVVDTVGAGDGFNAGFILGILNEWPLKQTLAFANTVGAMVVSVMGDNEGLPVMEEVQTRLGKREVIQR</sequence>
<dbReference type="GO" id="GO:0016301">
    <property type="term" value="F:kinase activity"/>
    <property type="evidence" value="ECO:0007669"/>
    <property type="project" value="UniProtKB-KW"/>
</dbReference>
<dbReference type="Pfam" id="PF00294">
    <property type="entry name" value="PfkB"/>
    <property type="match status" value="1"/>
</dbReference>
<dbReference type="CDD" id="cd01166">
    <property type="entry name" value="KdgK"/>
    <property type="match status" value="1"/>
</dbReference>
<dbReference type="RefSeq" id="WP_091570975.1">
    <property type="nucleotide sequence ID" value="NZ_FMZA01000014.1"/>
</dbReference>
<comment type="similarity">
    <text evidence="1">Belongs to the carbohydrate kinase PfkB family.</text>
</comment>
<keyword evidence="2" id="KW-0808">Transferase</keyword>
<dbReference type="InterPro" id="IPR002173">
    <property type="entry name" value="Carboh/pur_kinase_PfkB_CS"/>
</dbReference>
<evidence type="ECO:0000259" key="4">
    <source>
        <dbReference type="Pfam" id="PF00294"/>
    </source>
</evidence>
<dbReference type="InterPro" id="IPR011611">
    <property type="entry name" value="PfkB_dom"/>
</dbReference>
<dbReference type="SUPFAM" id="SSF53613">
    <property type="entry name" value="Ribokinase-like"/>
    <property type="match status" value="1"/>
</dbReference>
<evidence type="ECO:0000313" key="5">
    <source>
        <dbReference type="EMBL" id="SDC71611.1"/>
    </source>
</evidence>